<keyword evidence="2" id="KW-1185">Reference proteome</keyword>
<name>A0ABD2BTU2_VESSQ</name>
<evidence type="ECO:0000313" key="1">
    <source>
        <dbReference type="EMBL" id="KAL2736000.1"/>
    </source>
</evidence>
<gene>
    <name evidence="1" type="ORF">V1478_002684</name>
</gene>
<organism evidence="1 2">
    <name type="scientific">Vespula squamosa</name>
    <name type="common">Southern yellow jacket</name>
    <name type="synonym">Wasp</name>
    <dbReference type="NCBI Taxonomy" id="30214"/>
    <lineage>
        <taxon>Eukaryota</taxon>
        <taxon>Metazoa</taxon>
        <taxon>Ecdysozoa</taxon>
        <taxon>Arthropoda</taxon>
        <taxon>Hexapoda</taxon>
        <taxon>Insecta</taxon>
        <taxon>Pterygota</taxon>
        <taxon>Neoptera</taxon>
        <taxon>Endopterygota</taxon>
        <taxon>Hymenoptera</taxon>
        <taxon>Apocrita</taxon>
        <taxon>Aculeata</taxon>
        <taxon>Vespoidea</taxon>
        <taxon>Vespidae</taxon>
        <taxon>Vespinae</taxon>
        <taxon>Vespula</taxon>
    </lineage>
</organism>
<dbReference type="Proteomes" id="UP001607302">
    <property type="component" value="Unassembled WGS sequence"/>
</dbReference>
<reference evidence="1 2" key="1">
    <citation type="journal article" date="2024" name="Ann. Entomol. Soc. Am.">
        <title>Genomic analyses of the southern and eastern yellowjacket wasps (Hymenoptera: Vespidae) reveal evolutionary signatures of social life.</title>
        <authorList>
            <person name="Catto M.A."/>
            <person name="Caine P.B."/>
            <person name="Orr S.E."/>
            <person name="Hunt B.G."/>
            <person name="Goodisman M.A.D."/>
        </authorList>
    </citation>
    <scope>NUCLEOTIDE SEQUENCE [LARGE SCALE GENOMIC DNA]</scope>
    <source>
        <strain evidence="1">233</strain>
        <tissue evidence="1">Head and thorax</tissue>
    </source>
</reference>
<comment type="caution">
    <text evidence="1">The sequence shown here is derived from an EMBL/GenBank/DDBJ whole genome shotgun (WGS) entry which is preliminary data.</text>
</comment>
<protein>
    <submittedName>
        <fullName evidence="1">Uncharacterized protein</fullName>
    </submittedName>
</protein>
<dbReference type="AlphaFoldDB" id="A0ABD2BTU2"/>
<evidence type="ECO:0000313" key="2">
    <source>
        <dbReference type="Proteomes" id="UP001607302"/>
    </source>
</evidence>
<proteinExistence type="predicted"/>
<accession>A0ABD2BTU2</accession>
<dbReference type="EMBL" id="JAUDFV010000056">
    <property type="protein sequence ID" value="KAL2736000.1"/>
    <property type="molecule type" value="Genomic_DNA"/>
</dbReference>
<sequence>MDNVPGSRPALPTQQTWPLSELRPPTLYIKTPRRISLQTGRVSILKFRVSTFYLAGRENVPV</sequence>